<dbReference type="Proteomes" id="UP001156218">
    <property type="component" value="Chromosome"/>
</dbReference>
<evidence type="ECO:0000313" key="7">
    <source>
        <dbReference type="EMBL" id="UYU67088.1"/>
    </source>
</evidence>
<organism evidence="6 8">
    <name type="scientific">Bacteroides thetaiotaomicron</name>
    <dbReference type="NCBI Taxonomy" id="818"/>
    <lineage>
        <taxon>Bacteria</taxon>
        <taxon>Pseudomonadati</taxon>
        <taxon>Bacteroidota</taxon>
        <taxon>Bacteroidia</taxon>
        <taxon>Bacteroidales</taxon>
        <taxon>Bacteroidaceae</taxon>
        <taxon>Bacteroides</taxon>
    </lineage>
</organism>
<dbReference type="Gene3D" id="3.90.550.10">
    <property type="entry name" value="Spore Coat Polysaccharide Biosynthesis Protein SpsA, Chain A"/>
    <property type="match status" value="1"/>
</dbReference>
<dbReference type="Pfam" id="PF00535">
    <property type="entry name" value="Glycos_transf_2"/>
    <property type="match status" value="1"/>
</dbReference>
<dbReference type="EMBL" id="WCRY01000064">
    <property type="protein sequence ID" value="KAB4468873.1"/>
    <property type="molecule type" value="Genomic_DNA"/>
</dbReference>
<protein>
    <submittedName>
        <fullName evidence="6">Glycosyltransferase family 2 protein</fullName>
    </submittedName>
</protein>
<dbReference type="KEGG" id="btho:Btheta7330_03821"/>
<dbReference type="SUPFAM" id="SSF53448">
    <property type="entry name" value="Nucleotide-diphospho-sugar transferases"/>
    <property type="match status" value="1"/>
</dbReference>
<dbReference type="Proteomes" id="UP000440614">
    <property type="component" value="Unassembled WGS sequence"/>
</dbReference>
<dbReference type="EMBL" id="WCSY01000004">
    <property type="protein sequence ID" value="KAB4314786.1"/>
    <property type="molecule type" value="Genomic_DNA"/>
</dbReference>
<dbReference type="GeneID" id="60925459"/>
<dbReference type="OMA" id="FIHPAVM"/>
<feature type="domain" description="Glycosyltransferase 2-like" evidence="4">
    <location>
        <begin position="5"/>
        <end position="136"/>
    </location>
</feature>
<evidence type="ECO:0000259" key="4">
    <source>
        <dbReference type="Pfam" id="PF00535"/>
    </source>
</evidence>
<evidence type="ECO:0000313" key="5">
    <source>
        <dbReference type="EMBL" id="KAB4314786.1"/>
    </source>
</evidence>
<keyword evidence="3 6" id="KW-0808">Transferase</keyword>
<dbReference type="InterPro" id="IPR001173">
    <property type="entry name" value="Glyco_trans_2-like"/>
</dbReference>
<dbReference type="CDD" id="cd00761">
    <property type="entry name" value="Glyco_tranf_GTA_type"/>
    <property type="match status" value="1"/>
</dbReference>
<dbReference type="RefSeq" id="WP_011109186.1">
    <property type="nucleotide sequence ID" value="NZ_CAXKYD010000057.1"/>
</dbReference>
<dbReference type="InterPro" id="IPR029044">
    <property type="entry name" value="Nucleotide-diphossugar_trans"/>
</dbReference>
<comment type="similarity">
    <text evidence="1">Belongs to the glycosyltransferase 2 family.</text>
</comment>
<reference evidence="8 9" key="1">
    <citation type="journal article" date="2019" name="Nat. Med.">
        <title>A library of human gut bacterial isolates paired with longitudinal multiomics data enables mechanistic microbiome research.</title>
        <authorList>
            <person name="Poyet M."/>
            <person name="Groussin M."/>
            <person name="Gibbons S.M."/>
            <person name="Avila-Pacheco J."/>
            <person name="Jiang X."/>
            <person name="Kearney S.M."/>
            <person name="Perrotta A.R."/>
            <person name="Berdy B."/>
            <person name="Zhao S."/>
            <person name="Lieberman T.D."/>
            <person name="Swanson P.K."/>
            <person name="Smith M."/>
            <person name="Roesemann S."/>
            <person name="Alexander J.E."/>
            <person name="Rich S.A."/>
            <person name="Livny J."/>
            <person name="Vlamakis H."/>
            <person name="Clish C."/>
            <person name="Bullock K."/>
            <person name="Deik A."/>
            <person name="Scott J."/>
            <person name="Pierce K.A."/>
            <person name="Xavier R.J."/>
            <person name="Alm E.J."/>
        </authorList>
    </citation>
    <scope>NUCLEOTIDE SEQUENCE [LARGE SCALE GENOMIC DNA]</scope>
    <source>
        <strain evidence="6 8">BIOML-A162</strain>
        <strain evidence="5 9">BIOML-A188</strain>
    </source>
</reference>
<evidence type="ECO:0000313" key="8">
    <source>
        <dbReference type="Proteomes" id="UP000436858"/>
    </source>
</evidence>
<dbReference type="AlphaFoldDB" id="A0A0P0F2X2"/>
<name>A0A0P0F2X2_BACT4</name>
<evidence type="ECO:0000313" key="10">
    <source>
        <dbReference type="Proteomes" id="UP001156218"/>
    </source>
</evidence>
<accession>A0A0P0F2X2</accession>
<evidence type="ECO:0000256" key="1">
    <source>
        <dbReference type="ARBA" id="ARBA00006739"/>
    </source>
</evidence>
<proteinExistence type="inferred from homology"/>
<dbReference type="Proteomes" id="UP000436858">
    <property type="component" value="Unassembled WGS sequence"/>
</dbReference>
<evidence type="ECO:0000256" key="2">
    <source>
        <dbReference type="ARBA" id="ARBA00022676"/>
    </source>
</evidence>
<evidence type="ECO:0000313" key="9">
    <source>
        <dbReference type="Proteomes" id="UP000440614"/>
    </source>
</evidence>
<dbReference type="GO" id="GO:0016757">
    <property type="term" value="F:glycosyltransferase activity"/>
    <property type="evidence" value="ECO:0007669"/>
    <property type="project" value="UniProtKB-KW"/>
</dbReference>
<evidence type="ECO:0000256" key="3">
    <source>
        <dbReference type="ARBA" id="ARBA00022679"/>
    </source>
</evidence>
<evidence type="ECO:0000313" key="6">
    <source>
        <dbReference type="EMBL" id="KAB4468873.1"/>
    </source>
</evidence>
<dbReference type="PANTHER" id="PTHR43685">
    <property type="entry name" value="GLYCOSYLTRANSFERASE"/>
    <property type="match status" value="1"/>
</dbReference>
<keyword evidence="2" id="KW-0328">Glycosyltransferase</keyword>
<dbReference type="EMBL" id="CP083680">
    <property type="protein sequence ID" value="UYU67088.1"/>
    <property type="molecule type" value="Genomic_DNA"/>
</dbReference>
<dbReference type="DNASU" id="1073896"/>
<gene>
    <name evidence="6" type="ORF">GAN91_27785</name>
    <name evidence="5" type="ORF">GAO51_05360</name>
    <name evidence="7" type="ORF">KQP68_02065</name>
</gene>
<reference evidence="7 10" key="2">
    <citation type="submission" date="2021-06" db="EMBL/GenBank/DDBJ databases">
        <title>Interrogation of the integrated mobile genetic elements in gut-associated Bacteroides with a consensus prediction approach.</title>
        <authorList>
            <person name="Campbell D.E."/>
            <person name="Leigh J.R."/>
            <person name="Kim T."/>
            <person name="England W."/>
            <person name="Whitaker R.J."/>
            <person name="Degnan P.H."/>
        </authorList>
    </citation>
    <scope>NUCLEOTIDE SEQUENCE [LARGE SCALE GENOMIC DNA]</scope>
    <source>
        <strain evidence="7 10">WAL8669</strain>
    </source>
</reference>
<sequence length="277" mass="32673">MPEITVLMPVRNGERYIKESIDSVLNQTLTDFEFLIIDDGSTDRTVEIIQGYTDKRIRLVRKEHQFIQNLNEGLELASGSYIARMDADDIMHTERLRIQLKRMKKNPDITVCGTWAKIFSDKGNERNVSHLGYGIIHEPVLELLKYNMLLHPSVMIKKEFLLNHHIEYQNYPCVEDYKLWFDIAKAGGILFVEPQELLMFRRSDTQVTVTKKKEMSLGSIRLRKEILLYLLSIYNNKTLNSLLSDFENLEKNKWMSNEDIFRFFVNLFNRIQRDTMV</sequence>
<dbReference type="PANTHER" id="PTHR43685:SF5">
    <property type="entry name" value="GLYCOSYLTRANSFERASE EPSE-RELATED"/>
    <property type="match status" value="1"/>
</dbReference>
<dbReference type="SMR" id="A0A0P0F2X2"/>
<dbReference type="InterPro" id="IPR050834">
    <property type="entry name" value="Glycosyltransf_2"/>
</dbReference>